<protein>
    <submittedName>
        <fullName evidence="1">Uncharacterized protein</fullName>
    </submittedName>
</protein>
<evidence type="ECO:0000313" key="2">
    <source>
        <dbReference type="Proteomes" id="UP001595767"/>
    </source>
</evidence>
<keyword evidence="2" id="KW-1185">Reference proteome</keyword>
<proteinExistence type="predicted"/>
<name>A0ABV8LD77_9NOCA</name>
<organism evidence="1 2">
    <name type="scientific">Nocardia rhizosphaerae</name>
    <dbReference type="NCBI Taxonomy" id="1691571"/>
    <lineage>
        <taxon>Bacteria</taxon>
        <taxon>Bacillati</taxon>
        <taxon>Actinomycetota</taxon>
        <taxon>Actinomycetes</taxon>
        <taxon>Mycobacteriales</taxon>
        <taxon>Nocardiaceae</taxon>
        <taxon>Nocardia</taxon>
    </lineage>
</organism>
<accession>A0ABV8LD77</accession>
<evidence type="ECO:0000313" key="1">
    <source>
        <dbReference type="EMBL" id="MFC4128861.1"/>
    </source>
</evidence>
<dbReference type="Proteomes" id="UP001595767">
    <property type="component" value="Unassembled WGS sequence"/>
</dbReference>
<dbReference type="EMBL" id="JBHSBA010000016">
    <property type="protein sequence ID" value="MFC4128861.1"/>
    <property type="molecule type" value="Genomic_DNA"/>
</dbReference>
<gene>
    <name evidence="1" type="ORF">ACFOW8_28400</name>
</gene>
<sequence length="62" mass="6906">MNPDRVEESTWDPELERLALAIYCALNSLGSKSSWLNEPNSVQVRYLAAARDARNALKDGQA</sequence>
<comment type="caution">
    <text evidence="1">The sequence shown here is derived from an EMBL/GenBank/DDBJ whole genome shotgun (WGS) entry which is preliminary data.</text>
</comment>
<reference evidence="2" key="1">
    <citation type="journal article" date="2019" name="Int. J. Syst. Evol. Microbiol.">
        <title>The Global Catalogue of Microorganisms (GCM) 10K type strain sequencing project: providing services to taxonomists for standard genome sequencing and annotation.</title>
        <authorList>
            <consortium name="The Broad Institute Genomics Platform"/>
            <consortium name="The Broad Institute Genome Sequencing Center for Infectious Disease"/>
            <person name="Wu L."/>
            <person name="Ma J."/>
        </authorList>
    </citation>
    <scope>NUCLEOTIDE SEQUENCE [LARGE SCALE GENOMIC DNA]</scope>
    <source>
        <strain evidence="2">CGMCC 4.7204</strain>
    </source>
</reference>
<dbReference type="RefSeq" id="WP_378554730.1">
    <property type="nucleotide sequence ID" value="NZ_JBHSBA010000016.1"/>
</dbReference>